<proteinExistence type="predicted"/>
<gene>
    <name evidence="1" type="ORF">ES677_11490</name>
</gene>
<accession>A0ABY3M8K7</accession>
<dbReference type="Proteomes" id="UP000323621">
    <property type="component" value="Unassembled WGS sequence"/>
</dbReference>
<keyword evidence="2" id="KW-1185">Reference proteome</keyword>
<sequence length="150" mass="16762">MMKPEIKEQKIIFLQSYSEFKQIENLVHTINKSDTSLQVAILGKVTQQDLNNSTVAMELRCNTLFEPISNFGIISNPEIGDFFVAGAFATMFLQEVNGKKIGAMSMGPYSILRGLGVHQDSVNHHLKKLISGSYILILRGSEDELKPFLD</sequence>
<protein>
    <submittedName>
        <fullName evidence="1">Uncharacterized protein</fullName>
    </submittedName>
</protein>
<comment type="caution">
    <text evidence="1">The sequence shown here is derived from an EMBL/GenBank/DDBJ whole genome shotgun (WGS) entry which is preliminary data.</text>
</comment>
<reference evidence="1 2" key="1">
    <citation type="submission" date="2019-08" db="EMBL/GenBank/DDBJ databases">
        <title>Genomes of Antarctic Bizionia species.</title>
        <authorList>
            <person name="Bowman J.P."/>
        </authorList>
    </citation>
    <scope>NUCLEOTIDE SEQUENCE [LARGE SCALE GENOMIC DNA]</scope>
    <source>
        <strain evidence="1 2">IC164</strain>
    </source>
</reference>
<evidence type="ECO:0000313" key="1">
    <source>
        <dbReference type="EMBL" id="TYC10557.1"/>
    </source>
</evidence>
<evidence type="ECO:0000313" key="2">
    <source>
        <dbReference type="Proteomes" id="UP000323621"/>
    </source>
</evidence>
<dbReference type="RefSeq" id="WP_148381317.1">
    <property type="nucleotide sequence ID" value="NZ_VSKN01000017.1"/>
</dbReference>
<dbReference type="EMBL" id="VSKN01000017">
    <property type="protein sequence ID" value="TYC10557.1"/>
    <property type="molecule type" value="Genomic_DNA"/>
</dbReference>
<organism evidence="1 2">
    <name type="scientific">Bizionia gelidisalsuginis</name>
    <dbReference type="NCBI Taxonomy" id="291188"/>
    <lineage>
        <taxon>Bacteria</taxon>
        <taxon>Pseudomonadati</taxon>
        <taxon>Bacteroidota</taxon>
        <taxon>Flavobacteriia</taxon>
        <taxon>Flavobacteriales</taxon>
        <taxon>Flavobacteriaceae</taxon>
        <taxon>Bizionia</taxon>
    </lineage>
</organism>
<name>A0ABY3M8K7_9FLAO</name>